<gene>
    <name evidence="1" type="ORF">A2975_03885</name>
</gene>
<comment type="caution">
    <text evidence="1">The sequence shown here is derived from an EMBL/GenBank/DDBJ whole genome shotgun (WGS) entry which is preliminary data.</text>
</comment>
<dbReference type="AlphaFoldDB" id="A0A1F8C1H7"/>
<dbReference type="EMBL" id="MGHL01000006">
    <property type="protein sequence ID" value="OGM70187.1"/>
    <property type="molecule type" value="Genomic_DNA"/>
</dbReference>
<sequence>MVEISKERLSEVLPHENPFRPLKDETGEVDVLLRVRDDLKAVREICQPLLQQNPEQRTQLPSDLENKLTELTKNSRYLADWEEEDLKDAGFLLRDYLLLQLKLGLIGEKEEEKTVFPPGLPKWLKGLRDADALRPVVALTRDGWDWTRAFWDDLIPDKARLEKFTNADYSEWLKLYYDLGFDIGADRPSVDIRVEKTDFIYETRHRWGQLAMLVASLPPQIRDDIDLRTIINWHWGNREYPKPFLEVKLDTLAKALSDEGEGQKQPDALDVLRRYFVGWRLLILEEGGTTAKPENTTGRGQIPEDAIKANRRYITTRTIESLWIAKELKTGLPKDMRVPDWVSAWVKINAASVQEAVGRKRVKGRTGTHRLTQGMIKLAVLEGMERNPFYINEKDIPLMLVLIRNPNKMEDWFDKNGLPKAEFLNLVFDSLWWDSKGTKDVALSEATLKQIVRHWRAKDWENLDWTNGAFREQRGLFSQDQWAVVEKAFDLRATKKTDTS</sequence>
<evidence type="ECO:0000313" key="1">
    <source>
        <dbReference type="EMBL" id="OGM70187.1"/>
    </source>
</evidence>
<evidence type="ECO:0000313" key="2">
    <source>
        <dbReference type="Proteomes" id="UP000178429"/>
    </source>
</evidence>
<name>A0A1F8C1H7_9BACT</name>
<organism evidence="1 2">
    <name type="scientific">Candidatus Woesebacteria bacterium RIFCSPLOWO2_01_FULL_44_14</name>
    <dbReference type="NCBI Taxonomy" id="1802525"/>
    <lineage>
        <taxon>Bacteria</taxon>
        <taxon>Candidatus Woeseibacteriota</taxon>
    </lineage>
</organism>
<protein>
    <submittedName>
        <fullName evidence="1">Uncharacterized protein</fullName>
    </submittedName>
</protein>
<proteinExistence type="predicted"/>
<reference evidence="1 2" key="1">
    <citation type="journal article" date="2016" name="Nat. Commun.">
        <title>Thousands of microbial genomes shed light on interconnected biogeochemical processes in an aquifer system.</title>
        <authorList>
            <person name="Anantharaman K."/>
            <person name="Brown C.T."/>
            <person name="Hug L.A."/>
            <person name="Sharon I."/>
            <person name="Castelle C.J."/>
            <person name="Probst A.J."/>
            <person name="Thomas B.C."/>
            <person name="Singh A."/>
            <person name="Wilkins M.J."/>
            <person name="Karaoz U."/>
            <person name="Brodie E.L."/>
            <person name="Williams K.H."/>
            <person name="Hubbard S.S."/>
            <person name="Banfield J.F."/>
        </authorList>
    </citation>
    <scope>NUCLEOTIDE SEQUENCE [LARGE SCALE GENOMIC DNA]</scope>
</reference>
<dbReference type="Proteomes" id="UP000178429">
    <property type="component" value="Unassembled WGS sequence"/>
</dbReference>
<dbReference type="STRING" id="1802525.A2975_03885"/>
<accession>A0A1F8C1H7</accession>